<comment type="caution">
    <text evidence="3">The sequence shown here is derived from an EMBL/GenBank/DDBJ whole genome shotgun (WGS) entry which is preliminary data.</text>
</comment>
<dbReference type="PANTHER" id="PTHR12959">
    <property type="entry name" value="GPI TRANSAMIDASE COMPONENT PIG-T-RELATED"/>
    <property type="match status" value="1"/>
</dbReference>
<proteinExistence type="predicted"/>
<dbReference type="PANTHER" id="PTHR12959:SF11">
    <property type="entry name" value="GPI TRANSAMIDASE COMPONENT PIG-T"/>
    <property type="match status" value="1"/>
</dbReference>
<protein>
    <recommendedName>
        <fullName evidence="5">GPI transamidase component GPI16</fullName>
    </recommendedName>
</protein>
<dbReference type="OMA" id="NHGHYIG"/>
<name>A0A1Q2ZZT3_ZYGRO</name>
<reference evidence="3 4" key="1">
    <citation type="submission" date="2016-08" db="EMBL/GenBank/DDBJ databases">
        <title>Draft genome sequence of allopolyploid Zygosaccharomyces rouxii.</title>
        <authorList>
            <person name="Watanabe J."/>
            <person name="Uehara K."/>
            <person name="Mogi Y."/>
            <person name="Tsukioka Y."/>
        </authorList>
    </citation>
    <scope>NUCLEOTIDE SEQUENCE [LARGE SCALE GENOMIC DNA]</scope>
    <source>
        <strain evidence="3 4">NBRC 110957</strain>
    </source>
</reference>
<dbReference type="OrthoDB" id="331263at2759"/>
<evidence type="ECO:0000313" key="4">
    <source>
        <dbReference type="Proteomes" id="UP000187013"/>
    </source>
</evidence>
<accession>A0A1Q2ZZT3</accession>
<dbReference type="eggNOG" id="KOG2407">
    <property type="taxonomic scope" value="Eukaryota"/>
</dbReference>
<evidence type="ECO:0000256" key="2">
    <source>
        <dbReference type="SAM" id="SignalP"/>
    </source>
</evidence>
<keyword evidence="1" id="KW-0472">Membrane</keyword>
<keyword evidence="1" id="KW-0812">Transmembrane</keyword>
<dbReference type="AlphaFoldDB" id="A0A1Q2ZZT3"/>
<feature type="signal peptide" evidence="2">
    <location>
        <begin position="1"/>
        <end position="25"/>
    </location>
</feature>
<feature type="chain" id="PRO_5010228384" description="GPI transamidase component GPI16" evidence="2">
    <location>
        <begin position="26"/>
        <end position="683"/>
    </location>
</feature>
<gene>
    <name evidence="3" type="ORF">ZYGR_0N03230</name>
</gene>
<dbReference type="Pfam" id="PF04113">
    <property type="entry name" value="Gpi16"/>
    <property type="match status" value="1"/>
</dbReference>
<keyword evidence="1" id="KW-1133">Transmembrane helix</keyword>
<evidence type="ECO:0008006" key="5">
    <source>
        <dbReference type="Google" id="ProtNLM"/>
    </source>
</evidence>
<dbReference type="GO" id="GO:0016255">
    <property type="term" value="P:attachment of GPI anchor to protein"/>
    <property type="evidence" value="ECO:0007669"/>
    <property type="project" value="EnsemblFungi"/>
</dbReference>
<sequence>MRLIGMVQLIGIASWIGLFSRVIRAVEAEGTSLGFEIDQDIDLQGDCNESLGNYKHNCKSGFLSNEGGSETEIEVTETVIEDAPQPTINLRTREDDSIAVKDQIWYPYSEHLSIKPLPKNYLLASFDFDTQSNEFVPGKPSTDFDDYSHYTVFPKAFKPILDQTSTRQLHLRFTRGFWDAESWGRLPHDGFKSGGSGVEIWAILEADSKDSAFRQWKTLVNSLSGLFCASMNFIDGSKTTFPVESFHPVDDTTLPLFDQNKQLYLVRAALANEPICTENLTPLVKLFPTKGKSGITTLLDGHKVFDSSWHSLSVDISTDCDDQTERCSHSLQALVDMVINVPNTLARSENPIPKPLPGDKLRCDLDKPHDAFHCFQLPYETEGSYGLSQLFGKYIQGSSLMSQEPSQVCVDIADSWNTFIQVNGSLFATTDNCFELKDFQQQDIYFESNNTNEVVDVEPVPVYVSRSLTGYGQDRGGLRTVFVNPQDEPVTLIYFESLPWFMRIYLSTMHLEDNPQSPVNISLDDILQSTYYMPAADRVRPTHLEYKITIPANTTLAVSYQFDKSLLQYAEYPPDANHGFEIESAVITVIEPTTYQLRTATLLLLLSTPDFSMPYNVIILTSTVMGLIFGTLFNLLVKKMLPVEEADKIQEGNGLRNKIQLFKSRIMAKFNLKRREVKTDLKE</sequence>
<evidence type="ECO:0000313" key="3">
    <source>
        <dbReference type="EMBL" id="GAV48918.1"/>
    </source>
</evidence>
<dbReference type="InterPro" id="IPR007245">
    <property type="entry name" value="PIG-T"/>
</dbReference>
<organism evidence="3 4">
    <name type="scientific">Zygosaccharomyces rouxii</name>
    <dbReference type="NCBI Taxonomy" id="4956"/>
    <lineage>
        <taxon>Eukaryota</taxon>
        <taxon>Fungi</taxon>
        <taxon>Dikarya</taxon>
        <taxon>Ascomycota</taxon>
        <taxon>Saccharomycotina</taxon>
        <taxon>Saccharomycetes</taxon>
        <taxon>Saccharomycetales</taxon>
        <taxon>Saccharomycetaceae</taxon>
        <taxon>Zygosaccharomyces</taxon>
    </lineage>
</organism>
<dbReference type="GO" id="GO:0042765">
    <property type="term" value="C:GPI-anchor transamidase complex"/>
    <property type="evidence" value="ECO:0007669"/>
    <property type="project" value="EnsemblFungi"/>
</dbReference>
<evidence type="ECO:0000256" key="1">
    <source>
        <dbReference type="SAM" id="Phobius"/>
    </source>
</evidence>
<dbReference type="Proteomes" id="UP000187013">
    <property type="component" value="Unassembled WGS sequence"/>
</dbReference>
<keyword evidence="2" id="KW-0732">Signal</keyword>
<feature type="transmembrane region" description="Helical" evidence="1">
    <location>
        <begin position="615"/>
        <end position="637"/>
    </location>
</feature>
<dbReference type="EMBL" id="BDGX01000014">
    <property type="protein sequence ID" value="GAV48918.1"/>
    <property type="molecule type" value="Genomic_DNA"/>
</dbReference>